<sequence length="73" mass="8113">MVQNNRVMGITEGVPENDAPESAQAVYCGCCGKRIRGVTKFDLTMLANLTPEELSGRLNELIQYTRRIAPLCR</sequence>
<reference evidence="1 2" key="1">
    <citation type="journal article" date="2016" name="Nat. Commun.">
        <title>Thousands of microbial genomes shed light on interconnected biogeochemical processes in an aquifer system.</title>
        <authorList>
            <person name="Anantharaman K."/>
            <person name="Brown C.T."/>
            <person name="Hug L.A."/>
            <person name="Sharon I."/>
            <person name="Castelle C.J."/>
            <person name="Probst A.J."/>
            <person name="Thomas B.C."/>
            <person name="Singh A."/>
            <person name="Wilkins M.J."/>
            <person name="Karaoz U."/>
            <person name="Brodie E.L."/>
            <person name="Williams K.H."/>
            <person name="Hubbard S.S."/>
            <person name="Banfield J.F."/>
        </authorList>
    </citation>
    <scope>NUCLEOTIDE SEQUENCE [LARGE SCALE GENOMIC DNA]</scope>
</reference>
<dbReference type="AlphaFoldDB" id="A0A1G2CE52"/>
<dbReference type="Proteomes" id="UP000178880">
    <property type="component" value="Unassembled WGS sequence"/>
</dbReference>
<accession>A0A1G2CE52</accession>
<name>A0A1G2CE52_9BACT</name>
<comment type="caution">
    <text evidence="1">The sequence shown here is derived from an EMBL/GenBank/DDBJ whole genome shotgun (WGS) entry which is preliminary data.</text>
</comment>
<protein>
    <submittedName>
        <fullName evidence="1">Uncharacterized protein</fullName>
    </submittedName>
</protein>
<evidence type="ECO:0000313" key="2">
    <source>
        <dbReference type="Proteomes" id="UP000178880"/>
    </source>
</evidence>
<organism evidence="1 2">
    <name type="scientific">Candidatus Liptonbacteria bacterium RIFCSPLOWO2_01_FULL_52_25</name>
    <dbReference type="NCBI Taxonomy" id="1798650"/>
    <lineage>
        <taxon>Bacteria</taxon>
        <taxon>Candidatus Liptoniibacteriota</taxon>
    </lineage>
</organism>
<evidence type="ECO:0000313" key="1">
    <source>
        <dbReference type="EMBL" id="OGY99481.1"/>
    </source>
</evidence>
<proteinExistence type="predicted"/>
<gene>
    <name evidence="1" type="ORF">A2945_01325</name>
</gene>
<dbReference type="STRING" id="1798650.A2945_01325"/>
<dbReference type="EMBL" id="MHLA01000015">
    <property type="protein sequence ID" value="OGY99481.1"/>
    <property type="molecule type" value="Genomic_DNA"/>
</dbReference>